<comment type="cofactor">
    <cofactor evidence="1">
        <name>FMN</name>
        <dbReference type="ChEBI" id="CHEBI:58210"/>
    </cofactor>
</comment>
<feature type="domain" description="Flavodoxin-like" evidence="2">
    <location>
        <begin position="3"/>
        <end position="42"/>
    </location>
</feature>
<comment type="caution">
    <text evidence="3">The sequence shown here is derived from an EMBL/GenBank/DDBJ whole genome shotgun (WGS) entry which is preliminary data.</text>
</comment>
<evidence type="ECO:0000259" key="2">
    <source>
        <dbReference type="PROSITE" id="PS50902"/>
    </source>
</evidence>
<dbReference type="GeneID" id="98070764"/>
<dbReference type="GO" id="GO:0009055">
    <property type="term" value="F:electron transfer activity"/>
    <property type="evidence" value="ECO:0007669"/>
    <property type="project" value="InterPro"/>
</dbReference>
<dbReference type="InterPro" id="IPR008254">
    <property type="entry name" value="Flavodoxin/NO_synth"/>
</dbReference>
<name>H1DEE7_9BACT</name>
<dbReference type="Gene3D" id="3.40.50.360">
    <property type="match status" value="1"/>
</dbReference>
<evidence type="ECO:0000313" key="4">
    <source>
        <dbReference type="Proteomes" id="UP000004892"/>
    </source>
</evidence>
<dbReference type="RefSeq" id="WP_009135781.1">
    <property type="nucleotide sequence ID" value="NZ_JH594596.1"/>
</dbReference>
<organism evidence="3 4">
    <name type="scientific">Odoribacter laneus YIT 12061</name>
    <dbReference type="NCBI Taxonomy" id="742817"/>
    <lineage>
        <taxon>Bacteria</taxon>
        <taxon>Pseudomonadati</taxon>
        <taxon>Bacteroidota</taxon>
        <taxon>Bacteroidia</taxon>
        <taxon>Bacteroidales</taxon>
        <taxon>Odoribacteraceae</taxon>
        <taxon>Odoribacter</taxon>
    </lineage>
</organism>
<dbReference type="PROSITE" id="PS00201">
    <property type="entry name" value="FLAVODOXIN"/>
    <property type="match status" value="1"/>
</dbReference>
<dbReference type="InterPro" id="IPR029039">
    <property type="entry name" value="Flavoprotein-like_sf"/>
</dbReference>
<protein>
    <recommendedName>
        <fullName evidence="2">Flavodoxin-like domain-containing protein</fullName>
    </recommendedName>
</protein>
<keyword evidence="4" id="KW-1185">Reference proteome</keyword>
<gene>
    <name evidence="3" type="ORF">HMPREF9449_00633</name>
</gene>
<proteinExistence type="predicted"/>
<sequence>MKTAIIYYSKHGTTEQVAHLLGEKLDNGVDYISLRESPKPDI</sequence>
<dbReference type="SUPFAM" id="SSF52218">
    <property type="entry name" value="Flavoproteins"/>
    <property type="match status" value="1"/>
</dbReference>
<dbReference type="HOGENOM" id="CLU_3254899_0_0_10"/>
<evidence type="ECO:0000313" key="3">
    <source>
        <dbReference type="EMBL" id="EHP50044.1"/>
    </source>
</evidence>
<dbReference type="Proteomes" id="UP000004892">
    <property type="component" value="Unassembled WGS sequence"/>
</dbReference>
<dbReference type="InterPro" id="IPR001226">
    <property type="entry name" value="Flavodoxin_CS"/>
</dbReference>
<dbReference type="PROSITE" id="PS50902">
    <property type="entry name" value="FLAVODOXIN_LIKE"/>
    <property type="match status" value="1"/>
</dbReference>
<reference evidence="3 4" key="1">
    <citation type="submission" date="2012-01" db="EMBL/GenBank/DDBJ databases">
        <title>The Genome Sequence of Odoribacter laneus YIT 12061.</title>
        <authorList>
            <consortium name="The Broad Institute Genome Sequencing Platform"/>
            <person name="Earl A."/>
            <person name="Ward D."/>
            <person name="Feldgarden M."/>
            <person name="Gevers D."/>
            <person name="Morotomi M."/>
            <person name="Young S.K."/>
            <person name="Zeng Q."/>
            <person name="Gargeya S."/>
            <person name="Fitzgerald M."/>
            <person name="Haas B."/>
            <person name="Abouelleil A."/>
            <person name="Alvarado L."/>
            <person name="Arachchi H.M."/>
            <person name="Berlin A."/>
            <person name="Chapman S.B."/>
            <person name="Gearin G."/>
            <person name="Goldberg J."/>
            <person name="Griggs A."/>
            <person name="Gujja S."/>
            <person name="Hansen M."/>
            <person name="Heiman D."/>
            <person name="Howarth C."/>
            <person name="Larimer J."/>
            <person name="Lui A."/>
            <person name="MacDonald P.J.P."/>
            <person name="McCowen C."/>
            <person name="Montmayeur A."/>
            <person name="Murphy C."/>
            <person name="Neiman D."/>
            <person name="Pearson M."/>
            <person name="Priest M."/>
            <person name="Roberts A."/>
            <person name="Saif S."/>
            <person name="Shea T."/>
            <person name="Sisk P."/>
            <person name="Stolte C."/>
            <person name="Sykes S."/>
            <person name="Wortman J."/>
            <person name="Nusbaum C."/>
            <person name="Birren B."/>
        </authorList>
    </citation>
    <scope>NUCLEOTIDE SEQUENCE [LARGE SCALE GENOMIC DNA]</scope>
    <source>
        <strain evidence="3 4">YIT 12061</strain>
    </source>
</reference>
<accession>H1DEE7</accession>
<dbReference type="EMBL" id="ADMC01000007">
    <property type="protein sequence ID" value="EHP50044.1"/>
    <property type="molecule type" value="Genomic_DNA"/>
</dbReference>
<dbReference type="GO" id="GO:0010181">
    <property type="term" value="F:FMN binding"/>
    <property type="evidence" value="ECO:0007669"/>
    <property type="project" value="InterPro"/>
</dbReference>
<dbReference type="AlphaFoldDB" id="H1DEE7"/>
<dbReference type="STRING" id="742817.HMPREF9449_00633"/>
<evidence type="ECO:0000256" key="1">
    <source>
        <dbReference type="ARBA" id="ARBA00001917"/>
    </source>
</evidence>